<keyword evidence="1" id="KW-1133">Transmembrane helix</keyword>
<dbReference type="Proteomes" id="UP000593846">
    <property type="component" value="Chromosome"/>
</dbReference>
<evidence type="ECO:0000256" key="1">
    <source>
        <dbReference type="SAM" id="Phobius"/>
    </source>
</evidence>
<organism evidence="2 3">
    <name type="scientific">Anabaenopsis elenkinii CCIBt3563</name>
    <dbReference type="NCBI Taxonomy" id="2779889"/>
    <lineage>
        <taxon>Bacteria</taxon>
        <taxon>Bacillati</taxon>
        <taxon>Cyanobacteriota</taxon>
        <taxon>Cyanophyceae</taxon>
        <taxon>Nostocales</taxon>
        <taxon>Nodulariaceae</taxon>
        <taxon>Anabaenopsis</taxon>
    </lineage>
</organism>
<feature type="transmembrane region" description="Helical" evidence="1">
    <location>
        <begin position="44"/>
        <end position="68"/>
    </location>
</feature>
<dbReference type="RefSeq" id="WP_200988837.1">
    <property type="nucleotide sequence ID" value="NZ_CP063311.1"/>
</dbReference>
<name>A0A7S6RE42_9CYAN</name>
<dbReference type="KEGG" id="aee:IM676_02530"/>
<gene>
    <name evidence="2" type="ORF">IM676_02530</name>
</gene>
<sequence length="85" mass="9347">MANITIKNLEVESTQLQQLSPGEMEKIMGGFMFIGPFSQITNRLITVSLILIFLDMIFSLLSTGWGAISDNTDSTSLMDNDFGPV</sequence>
<proteinExistence type="predicted"/>
<keyword evidence="1" id="KW-0472">Membrane</keyword>
<evidence type="ECO:0000313" key="2">
    <source>
        <dbReference type="EMBL" id="QOV23239.1"/>
    </source>
</evidence>
<dbReference type="AlphaFoldDB" id="A0A7S6RE42"/>
<evidence type="ECO:0000313" key="3">
    <source>
        <dbReference type="Proteomes" id="UP000593846"/>
    </source>
</evidence>
<dbReference type="EMBL" id="CP063311">
    <property type="protein sequence ID" value="QOV23239.1"/>
    <property type="molecule type" value="Genomic_DNA"/>
</dbReference>
<keyword evidence="1" id="KW-0812">Transmembrane</keyword>
<protein>
    <submittedName>
        <fullName evidence="2">Uncharacterized protein</fullName>
    </submittedName>
</protein>
<keyword evidence="3" id="KW-1185">Reference proteome</keyword>
<accession>A0A7S6RE42</accession>
<reference evidence="3" key="1">
    <citation type="submission" date="2020-10" db="EMBL/GenBank/DDBJ databases">
        <title>Genome-based taxonomic classification of the species Anabaenopsis elenkinii.</title>
        <authorList>
            <person name="Delbaje E."/>
            <person name="Andreote A.P.D."/>
            <person name="Pellegrinetti T.A."/>
            <person name="Cruz R.B."/>
            <person name="Branco L.H.Z."/>
            <person name="Fiore M.F."/>
        </authorList>
    </citation>
    <scope>NUCLEOTIDE SEQUENCE [LARGE SCALE GENOMIC DNA]</scope>
    <source>
        <strain evidence="3">CCIBt3563</strain>
    </source>
</reference>